<dbReference type="RefSeq" id="WP_072760344.1">
    <property type="nucleotide sequence ID" value="NZ_FRDJ01000010.1"/>
</dbReference>
<sequence>MLKVDTRVVLHFFLSMIFNHFSFALSFRASFVIVVLEKINTFAFLNVFGKSLIEIVQYSRRT</sequence>
<dbReference type="EMBL" id="FRDJ01000010">
    <property type="protein sequence ID" value="SHN66536.1"/>
    <property type="molecule type" value="Genomic_DNA"/>
</dbReference>
<dbReference type="AlphaFoldDB" id="A0A1M7T731"/>
<keyword evidence="1" id="KW-0812">Transmembrane</keyword>
<feature type="transmembrane region" description="Helical" evidence="1">
    <location>
        <begin position="12"/>
        <end position="36"/>
    </location>
</feature>
<keyword evidence="3" id="KW-1185">Reference proteome</keyword>
<proteinExistence type="predicted"/>
<evidence type="ECO:0000313" key="2">
    <source>
        <dbReference type="EMBL" id="SHN66536.1"/>
    </source>
</evidence>
<keyword evidence="1" id="KW-0472">Membrane</keyword>
<protein>
    <submittedName>
        <fullName evidence="2">Uncharacterized protein</fullName>
    </submittedName>
</protein>
<organism evidence="2 3">
    <name type="scientific">Fervidobacterium gondwanense DSM 13020</name>
    <dbReference type="NCBI Taxonomy" id="1121883"/>
    <lineage>
        <taxon>Bacteria</taxon>
        <taxon>Thermotogati</taxon>
        <taxon>Thermotogota</taxon>
        <taxon>Thermotogae</taxon>
        <taxon>Thermotogales</taxon>
        <taxon>Fervidobacteriaceae</taxon>
        <taxon>Fervidobacterium</taxon>
    </lineage>
</organism>
<accession>A0A1M7T731</accession>
<name>A0A1M7T731_FERGO</name>
<reference evidence="3" key="1">
    <citation type="submission" date="2016-12" db="EMBL/GenBank/DDBJ databases">
        <authorList>
            <person name="Varghese N."/>
            <person name="Submissions S."/>
        </authorList>
    </citation>
    <scope>NUCLEOTIDE SEQUENCE [LARGE SCALE GENOMIC DNA]</scope>
    <source>
        <strain evidence="3">DSM 13020</strain>
    </source>
</reference>
<gene>
    <name evidence="2" type="ORF">SAMN02745226_01647</name>
</gene>
<dbReference type="Proteomes" id="UP000184207">
    <property type="component" value="Unassembled WGS sequence"/>
</dbReference>
<evidence type="ECO:0000256" key="1">
    <source>
        <dbReference type="SAM" id="Phobius"/>
    </source>
</evidence>
<evidence type="ECO:0000313" key="3">
    <source>
        <dbReference type="Proteomes" id="UP000184207"/>
    </source>
</evidence>
<keyword evidence="1" id="KW-1133">Transmembrane helix</keyword>